<dbReference type="EMBL" id="CAXLJM020000067">
    <property type="protein sequence ID" value="CAL8122048.1"/>
    <property type="molecule type" value="Genomic_DNA"/>
</dbReference>
<proteinExistence type="predicted"/>
<organism evidence="3 4">
    <name type="scientific">Orchesella dallaii</name>
    <dbReference type="NCBI Taxonomy" id="48710"/>
    <lineage>
        <taxon>Eukaryota</taxon>
        <taxon>Metazoa</taxon>
        <taxon>Ecdysozoa</taxon>
        <taxon>Arthropoda</taxon>
        <taxon>Hexapoda</taxon>
        <taxon>Collembola</taxon>
        <taxon>Entomobryomorpha</taxon>
        <taxon>Entomobryoidea</taxon>
        <taxon>Orchesellidae</taxon>
        <taxon>Orchesellinae</taxon>
        <taxon>Orchesella</taxon>
    </lineage>
</organism>
<keyword evidence="4" id="KW-1185">Reference proteome</keyword>
<keyword evidence="1" id="KW-0732">Signal</keyword>
<feature type="chain" id="PRO_5046965617" description="C-type lectin domain-containing protein" evidence="1">
    <location>
        <begin position="18"/>
        <end position="157"/>
    </location>
</feature>
<evidence type="ECO:0000256" key="1">
    <source>
        <dbReference type="SAM" id="SignalP"/>
    </source>
</evidence>
<evidence type="ECO:0000313" key="4">
    <source>
        <dbReference type="Proteomes" id="UP001642540"/>
    </source>
</evidence>
<dbReference type="InterPro" id="IPR016186">
    <property type="entry name" value="C-type_lectin-like/link_sf"/>
</dbReference>
<dbReference type="InterPro" id="IPR001304">
    <property type="entry name" value="C-type_lectin-like"/>
</dbReference>
<dbReference type="InterPro" id="IPR016187">
    <property type="entry name" value="CTDL_fold"/>
</dbReference>
<sequence length="157" mass="17170">MSYQILVLVAVHAIVIAAAPTEVQEHGIKSLVNIGKVGSKSYFIDNTLRTWEQAKAFCESSGLYMSTIKDSGQADFLKGKIGISGFQGVYFLGARDAQIARALSWYNTYNAPESFSGLGWKNHIPSFQLCGTFNAVASDKHQGINFCAEKHLTLCQN</sequence>
<evidence type="ECO:0000259" key="2">
    <source>
        <dbReference type="PROSITE" id="PS50041"/>
    </source>
</evidence>
<dbReference type="PROSITE" id="PS50041">
    <property type="entry name" value="C_TYPE_LECTIN_2"/>
    <property type="match status" value="1"/>
</dbReference>
<dbReference type="Proteomes" id="UP001642540">
    <property type="component" value="Unassembled WGS sequence"/>
</dbReference>
<name>A0ABP1R894_9HEXA</name>
<dbReference type="CDD" id="cd00037">
    <property type="entry name" value="CLECT"/>
    <property type="match status" value="1"/>
</dbReference>
<feature type="signal peptide" evidence="1">
    <location>
        <begin position="1"/>
        <end position="17"/>
    </location>
</feature>
<comment type="caution">
    <text evidence="3">The sequence shown here is derived from an EMBL/GenBank/DDBJ whole genome shotgun (WGS) entry which is preliminary data.</text>
</comment>
<evidence type="ECO:0000313" key="3">
    <source>
        <dbReference type="EMBL" id="CAL8122048.1"/>
    </source>
</evidence>
<dbReference type="Gene3D" id="3.10.100.10">
    <property type="entry name" value="Mannose-Binding Protein A, subunit A"/>
    <property type="match status" value="1"/>
</dbReference>
<dbReference type="SUPFAM" id="SSF56436">
    <property type="entry name" value="C-type lectin-like"/>
    <property type="match status" value="1"/>
</dbReference>
<feature type="domain" description="C-type lectin" evidence="2">
    <location>
        <begin position="37"/>
        <end position="156"/>
    </location>
</feature>
<accession>A0ABP1R894</accession>
<gene>
    <name evidence="3" type="ORF">ODALV1_LOCUS19651</name>
</gene>
<protein>
    <recommendedName>
        <fullName evidence="2">C-type lectin domain-containing protein</fullName>
    </recommendedName>
</protein>
<reference evidence="3 4" key="1">
    <citation type="submission" date="2024-08" db="EMBL/GenBank/DDBJ databases">
        <authorList>
            <person name="Cucini C."/>
            <person name="Frati F."/>
        </authorList>
    </citation>
    <scope>NUCLEOTIDE SEQUENCE [LARGE SCALE GENOMIC DNA]</scope>
</reference>